<keyword evidence="1" id="KW-0378">Hydrolase</keyword>
<dbReference type="PANTHER" id="PTHR43156">
    <property type="entry name" value="STAGE II SPORULATION PROTEIN E-RELATED"/>
    <property type="match status" value="1"/>
</dbReference>
<gene>
    <name evidence="4" type="ORF">JJQ90_23775</name>
</gene>
<dbReference type="Pfam" id="PF07228">
    <property type="entry name" value="SpoIIE"/>
    <property type="match status" value="1"/>
</dbReference>
<dbReference type="InterPro" id="IPR052016">
    <property type="entry name" value="Bact_Sigma-Reg"/>
</dbReference>
<dbReference type="Pfam" id="PF00072">
    <property type="entry name" value="Response_reg"/>
    <property type="match status" value="1"/>
</dbReference>
<dbReference type="Proteomes" id="UP000689967">
    <property type="component" value="Unassembled WGS sequence"/>
</dbReference>
<dbReference type="EMBL" id="JAERQM010000009">
    <property type="protein sequence ID" value="MBU8546759.1"/>
    <property type="molecule type" value="Genomic_DNA"/>
</dbReference>
<dbReference type="PROSITE" id="PS50110">
    <property type="entry name" value="RESPONSE_REGULATORY"/>
    <property type="match status" value="1"/>
</dbReference>
<evidence type="ECO:0000313" key="4">
    <source>
        <dbReference type="EMBL" id="MBU8546759.1"/>
    </source>
</evidence>
<protein>
    <submittedName>
        <fullName evidence="4">SpoIIE family protein phosphatase</fullName>
    </submittedName>
</protein>
<comment type="caution">
    <text evidence="4">The sequence shown here is derived from an EMBL/GenBank/DDBJ whole genome shotgun (WGS) entry which is preliminary data.</text>
</comment>
<dbReference type="RefSeq" id="WP_216878775.1">
    <property type="nucleotide sequence ID" value="NZ_JAERQM010000009.1"/>
</dbReference>
<evidence type="ECO:0000259" key="3">
    <source>
        <dbReference type="PROSITE" id="PS50110"/>
    </source>
</evidence>
<organism evidence="4 5">
    <name type="scientific">Falsiroseomonas oleicola</name>
    <dbReference type="NCBI Taxonomy" id="2801474"/>
    <lineage>
        <taxon>Bacteria</taxon>
        <taxon>Pseudomonadati</taxon>
        <taxon>Pseudomonadota</taxon>
        <taxon>Alphaproteobacteria</taxon>
        <taxon>Acetobacterales</taxon>
        <taxon>Roseomonadaceae</taxon>
        <taxon>Falsiroseomonas</taxon>
    </lineage>
</organism>
<name>A0ABS6HDH9_9PROT</name>
<feature type="domain" description="Response regulatory" evidence="3">
    <location>
        <begin position="12"/>
        <end position="128"/>
    </location>
</feature>
<evidence type="ECO:0000256" key="2">
    <source>
        <dbReference type="PROSITE-ProRule" id="PRU00169"/>
    </source>
</evidence>
<dbReference type="PANTHER" id="PTHR43156:SF2">
    <property type="entry name" value="STAGE II SPORULATION PROTEIN E"/>
    <property type="match status" value="1"/>
</dbReference>
<dbReference type="SMART" id="SM00331">
    <property type="entry name" value="PP2C_SIG"/>
    <property type="match status" value="1"/>
</dbReference>
<sequence length="393" mass="41471">MSESMTPSEDVAILVVDDSSFNRLVLKRRLAELGYPNVTMAEDGIQGLAALEKARFDIMLLDLEMPNLDGIGVLEQLRAARGAAPPVIVISALTEMEKIVRCIELGAEDYLPKSFDPPLLKARLGAVLEKKRLRDLADARLAALEAELESARAAQLSLVPRDFVAAATGQLSVHAAMVPARQVGGDLYDCLRLDAKHMLFAVADVSGKGAPAGLTMARTLGLMRAAAKRLAPTDGAPDPGDILAMTNDDLSADNESQTFVTVVVGVIDGTTGAGRIAVAGHDIPLLLGGAAPPRLLQKLRRQTALGVMEGILYASDPFTLAPGETLFCYSDGVSEAEDDKGGFFGRERLEAALAEAGTDPRQVVDTVLRAVTAFADGAPQADDITALALRFGD</sequence>
<keyword evidence="5" id="KW-1185">Reference proteome</keyword>
<evidence type="ECO:0000313" key="5">
    <source>
        <dbReference type="Proteomes" id="UP000689967"/>
    </source>
</evidence>
<feature type="modified residue" description="4-aspartylphosphate" evidence="2">
    <location>
        <position position="62"/>
    </location>
</feature>
<dbReference type="InterPro" id="IPR001932">
    <property type="entry name" value="PPM-type_phosphatase-like_dom"/>
</dbReference>
<proteinExistence type="predicted"/>
<reference evidence="4 5" key="1">
    <citation type="submission" date="2021-01" db="EMBL/GenBank/DDBJ databases">
        <title>Roseomonas sp. nov, a bacterium isolated from an oil production mixture in Yumen Oilfield.</title>
        <authorList>
            <person name="Wu D."/>
        </authorList>
    </citation>
    <scope>NUCLEOTIDE SEQUENCE [LARGE SCALE GENOMIC DNA]</scope>
    <source>
        <strain evidence="4 5">ROY-5-3</strain>
    </source>
</reference>
<evidence type="ECO:0000256" key="1">
    <source>
        <dbReference type="ARBA" id="ARBA00022801"/>
    </source>
</evidence>
<accession>A0ABS6HDH9</accession>
<keyword evidence="2" id="KW-0597">Phosphoprotein</keyword>
<dbReference type="InterPro" id="IPR001789">
    <property type="entry name" value="Sig_transdc_resp-reg_receiver"/>
</dbReference>
<dbReference type="SMART" id="SM00448">
    <property type="entry name" value="REC"/>
    <property type="match status" value="1"/>
</dbReference>